<dbReference type="AlphaFoldDB" id="F1YI57"/>
<dbReference type="eggNOG" id="ENOG5034358">
    <property type="taxonomic scope" value="Bacteria"/>
</dbReference>
<dbReference type="STRING" id="644548.SCNU_07858"/>
<evidence type="ECO:0008006" key="5">
    <source>
        <dbReference type="Google" id="ProtNLM"/>
    </source>
</evidence>
<keyword evidence="4" id="KW-1185">Reference proteome</keyword>
<organism evidence="3 4">
    <name type="scientific">Gordonia neofelifaecis NRRL B-59395</name>
    <dbReference type="NCBI Taxonomy" id="644548"/>
    <lineage>
        <taxon>Bacteria</taxon>
        <taxon>Bacillati</taxon>
        <taxon>Actinomycetota</taxon>
        <taxon>Actinomycetes</taxon>
        <taxon>Mycobacteriales</taxon>
        <taxon>Gordoniaceae</taxon>
        <taxon>Gordonia</taxon>
    </lineage>
</organism>
<sequence length="160" mass="16602">MGRVGRVGMFAAVAAALTVLTAPVAGADPAQPSTANPSTTTPNSTTPNSTQPTTSESEVSQVSEPSIPMPVRDGALGYLATRSSTLWLKDRGADQVIANLPVPQTYSAANRQMAKTLKQELDSAAETPGACLQIIIDGADPSGGVFNYGFFAVEKQYCPK</sequence>
<name>F1YI57_9ACTN</name>
<keyword evidence="2" id="KW-0732">Signal</keyword>
<proteinExistence type="predicted"/>
<dbReference type="EMBL" id="AEUD01000005">
    <property type="protein sequence ID" value="EGD55611.1"/>
    <property type="molecule type" value="Genomic_DNA"/>
</dbReference>
<protein>
    <recommendedName>
        <fullName evidence="5">DUF732 domain-containing protein</fullName>
    </recommendedName>
</protein>
<evidence type="ECO:0000256" key="2">
    <source>
        <dbReference type="SAM" id="SignalP"/>
    </source>
</evidence>
<evidence type="ECO:0000313" key="4">
    <source>
        <dbReference type="Proteomes" id="UP000035065"/>
    </source>
</evidence>
<feature type="region of interest" description="Disordered" evidence="1">
    <location>
        <begin position="28"/>
        <end position="72"/>
    </location>
</feature>
<comment type="caution">
    <text evidence="3">The sequence shown here is derived from an EMBL/GenBank/DDBJ whole genome shotgun (WGS) entry which is preliminary data.</text>
</comment>
<reference evidence="3 4" key="1">
    <citation type="journal article" date="2011" name="J. Bacteriol.">
        <title>Draft Genome Sequence of Gordonia neofelifaecis NRRL B-59395, a Cholesterol-Degrading Actinomycete.</title>
        <authorList>
            <person name="Ge F."/>
            <person name="Li W."/>
            <person name="Chen G."/>
            <person name="Liu Y."/>
            <person name="Zhang G."/>
            <person name="Yong B."/>
            <person name="Wang Q."/>
            <person name="Wang N."/>
            <person name="Huang Z."/>
            <person name="Li W."/>
            <person name="Wang J."/>
            <person name="Wu C."/>
            <person name="Xie Q."/>
            <person name="Liu G."/>
        </authorList>
    </citation>
    <scope>NUCLEOTIDE SEQUENCE [LARGE SCALE GENOMIC DNA]</scope>
    <source>
        <strain evidence="3 4">NRRL B-59395</strain>
    </source>
</reference>
<evidence type="ECO:0000256" key="1">
    <source>
        <dbReference type="SAM" id="MobiDB-lite"/>
    </source>
</evidence>
<dbReference type="RefSeq" id="WP_009678810.1">
    <property type="nucleotide sequence ID" value="NZ_AEUD01000005.1"/>
</dbReference>
<gene>
    <name evidence="3" type="ORF">SCNU_07858</name>
</gene>
<feature type="chain" id="PRO_5003277193" description="DUF732 domain-containing protein" evidence="2">
    <location>
        <begin position="28"/>
        <end position="160"/>
    </location>
</feature>
<feature type="compositionally biased region" description="Low complexity" evidence="1">
    <location>
        <begin position="28"/>
        <end position="66"/>
    </location>
</feature>
<dbReference type="Proteomes" id="UP000035065">
    <property type="component" value="Unassembled WGS sequence"/>
</dbReference>
<accession>F1YI57</accession>
<evidence type="ECO:0000313" key="3">
    <source>
        <dbReference type="EMBL" id="EGD55611.1"/>
    </source>
</evidence>
<feature type="signal peptide" evidence="2">
    <location>
        <begin position="1"/>
        <end position="27"/>
    </location>
</feature>